<organism evidence="2 3">
    <name type="scientific">Alteromonas hispanica</name>
    <dbReference type="NCBI Taxonomy" id="315421"/>
    <lineage>
        <taxon>Bacteria</taxon>
        <taxon>Pseudomonadati</taxon>
        <taxon>Pseudomonadota</taxon>
        <taxon>Gammaproteobacteria</taxon>
        <taxon>Alteromonadales</taxon>
        <taxon>Alteromonadaceae</taxon>
        <taxon>Alteromonas/Salinimonas group</taxon>
        <taxon>Alteromonas</taxon>
    </lineage>
</organism>
<evidence type="ECO:0000313" key="3">
    <source>
        <dbReference type="Proteomes" id="UP000478837"/>
    </source>
</evidence>
<feature type="compositionally biased region" description="Low complexity" evidence="1">
    <location>
        <begin position="163"/>
        <end position="173"/>
    </location>
</feature>
<dbReference type="RefSeq" id="WP_163110019.1">
    <property type="nucleotide sequence ID" value="NZ_JAAAWP010000002.1"/>
</dbReference>
<proteinExistence type="predicted"/>
<dbReference type="EMBL" id="JAAAWP010000002">
    <property type="protein sequence ID" value="NDW20499.1"/>
    <property type="molecule type" value="Genomic_DNA"/>
</dbReference>
<dbReference type="CDD" id="cd11614">
    <property type="entry name" value="SAF_CpaB_FlgA_like"/>
    <property type="match status" value="1"/>
</dbReference>
<evidence type="ECO:0008006" key="4">
    <source>
        <dbReference type="Google" id="ProtNLM"/>
    </source>
</evidence>
<accession>A0A6L9MQN0</accession>
<evidence type="ECO:0000313" key="2">
    <source>
        <dbReference type="EMBL" id="NDW20499.1"/>
    </source>
</evidence>
<sequence>MKDRNSKGATTVGITLLMTSGLMASALGVRQINSEDTQAIWVLNKNIPAGHVITTKDITQSEFSGEDLNTVSLSVQNPRAIIGKKVSNAKYKNEMLFSSDFARAKTKALSEAIPAGRVLYTLQLPNLDIPISRLHKGDRLDIVAKTGRTVRTVARDVQLIGVSKQPSGSGKSKGAIDSASSQKNGGNLVTSLVLAVLPTNVYSLAGIDSTDNVSVVVHSAFDIEQGKLQDFSRLQTTRPVEVVKGVKKEFVYVAR</sequence>
<evidence type="ECO:0000256" key="1">
    <source>
        <dbReference type="SAM" id="MobiDB-lite"/>
    </source>
</evidence>
<dbReference type="AlphaFoldDB" id="A0A6L9MQN0"/>
<feature type="region of interest" description="Disordered" evidence="1">
    <location>
        <begin position="163"/>
        <end position="183"/>
    </location>
</feature>
<protein>
    <recommendedName>
        <fullName evidence="4">SAF domain-containing protein</fullName>
    </recommendedName>
</protein>
<keyword evidence="3" id="KW-1185">Reference proteome</keyword>
<dbReference type="Proteomes" id="UP000478837">
    <property type="component" value="Unassembled WGS sequence"/>
</dbReference>
<reference evidence="2 3" key="1">
    <citation type="submission" date="2020-01" db="EMBL/GenBank/DDBJ databases">
        <title>Genomes of bacteria type strains.</title>
        <authorList>
            <person name="Chen J."/>
            <person name="Zhu S."/>
            <person name="Yang J."/>
        </authorList>
    </citation>
    <scope>NUCLEOTIDE SEQUENCE [LARGE SCALE GENOMIC DNA]</scope>
    <source>
        <strain evidence="2 3">LMG 22958</strain>
    </source>
</reference>
<name>A0A6L9MQN0_9ALTE</name>
<gene>
    <name evidence="2" type="ORF">GTW09_03065</name>
</gene>
<comment type="caution">
    <text evidence="2">The sequence shown here is derived from an EMBL/GenBank/DDBJ whole genome shotgun (WGS) entry which is preliminary data.</text>
</comment>